<dbReference type="Proteomes" id="UP000198915">
    <property type="component" value="Unassembled WGS sequence"/>
</dbReference>
<evidence type="ECO:0000313" key="1">
    <source>
        <dbReference type="EMBL" id="SFK45340.1"/>
    </source>
</evidence>
<organism evidence="1 2">
    <name type="scientific">Brevibacillus centrosporus</name>
    <dbReference type="NCBI Taxonomy" id="54910"/>
    <lineage>
        <taxon>Bacteria</taxon>
        <taxon>Bacillati</taxon>
        <taxon>Bacillota</taxon>
        <taxon>Bacilli</taxon>
        <taxon>Bacillales</taxon>
        <taxon>Paenibacillaceae</taxon>
        <taxon>Brevibacillus</taxon>
    </lineage>
</organism>
<gene>
    <name evidence="1" type="ORF">SAMN05518846_113164</name>
</gene>
<dbReference type="AlphaFoldDB" id="A0A1I3ZN21"/>
<dbReference type="RefSeq" id="WP_139228106.1">
    <property type="nucleotide sequence ID" value="NZ_FORT01000013.1"/>
</dbReference>
<keyword evidence="2" id="KW-1185">Reference proteome</keyword>
<name>A0A1I3ZN21_9BACL</name>
<sequence length="66" mass="7655">MQIKVLTGALWRDEAGWLYLLTLLGDRYEVIEPQTITLTETLEKVQTDELEEYHYGMHVIASCVIN</sequence>
<reference evidence="2" key="1">
    <citation type="submission" date="2016-10" db="EMBL/GenBank/DDBJ databases">
        <authorList>
            <person name="Varghese N."/>
            <person name="Submissions S."/>
        </authorList>
    </citation>
    <scope>NUCLEOTIDE SEQUENCE [LARGE SCALE GENOMIC DNA]</scope>
    <source>
        <strain evidence="2">OK042</strain>
    </source>
</reference>
<accession>A0A1I3ZN21</accession>
<evidence type="ECO:0000313" key="2">
    <source>
        <dbReference type="Proteomes" id="UP000198915"/>
    </source>
</evidence>
<proteinExistence type="predicted"/>
<dbReference type="EMBL" id="FORT01000013">
    <property type="protein sequence ID" value="SFK45340.1"/>
    <property type="molecule type" value="Genomic_DNA"/>
</dbReference>
<protein>
    <submittedName>
        <fullName evidence="1">Uncharacterized protein</fullName>
    </submittedName>
</protein>